<dbReference type="EMBL" id="FNIE01000021">
    <property type="protein sequence ID" value="SDP25605.1"/>
    <property type="molecule type" value="Genomic_DNA"/>
</dbReference>
<dbReference type="AlphaFoldDB" id="A0A1H0R864"/>
<dbReference type="InterPro" id="IPR008634">
    <property type="entry name" value="Gas-vesicle_GvpO"/>
</dbReference>
<reference evidence="1 2" key="1">
    <citation type="submission" date="2016-10" db="EMBL/GenBank/DDBJ databases">
        <authorList>
            <person name="de Groot N.N."/>
        </authorList>
    </citation>
    <scope>NUCLEOTIDE SEQUENCE [LARGE SCALE GENOMIC DNA]</scope>
    <source>
        <strain evidence="1 2">CGMCC 4.2022</strain>
    </source>
</reference>
<dbReference type="OrthoDB" id="163447at2"/>
<dbReference type="PIRSF" id="PIRSF028743">
    <property type="entry name" value="GvpO_protein"/>
    <property type="match status" value="1"/>
</dbReference>
<evidence type="ECO:0000313" key="2">
    <source>
        <dbReference type="Proteomes" id="UP000199341"/>
    </source>
</evidence>
<dbReference type="Proteomes" id="UP000199341">
    <property type="component" value="Unassembled WGS sequence"/>
</dbReference>
<dbReference type="STRING" id="310781.SAMN05216259_12128"/>
<gene>
    <name evidence="1" type="ORF">SAMN05216259_12128</name>
</gene>
<sequence length="96" mass="10789">MTTKEDSTDSGERMPLARVMREVIGQMAELLQCEPAGVSAVEATDRGWRAHVEMVELPRVPDTTSVMASYRVDTNSNGEVLGYERVRRYSRGQVDR</sequence>
<accession>A0A1H0R864</accession>
<dbReference type="GO" id="GO:0031412">
    <property type="term" value="P:gas vesicle organization"/>
    <property type="evidence" value="ECO:0007669"/>
    <property type="project" value="InterPro"/>
</dbReference>
<name>A0A1H0R864_9ACTN</name>
<organism evidence="1 2">
    <name type="scientific">Actinacidiphila guanduensis</name>
    <dbReference type="NCBI Taxonomy" id="310781"/>
    <lineage>
        <taxon>Bacteria</taxon>
        <taxon>Bacillati</taxon>
        <taxon>Actinomycetota</taxon>
        <taxon>Actinomycetes</taxon>
        <taxon>Kitasatosporales</taxon>
        <taxon>Streptomycetaceae</taxon>
        <taxon>Actinacidiphila</taxon>
    </lineage>
</organism>
<dbReference type="Pfam" id="PF05800">
    <property type="entry name" value="GvpO"/>
    <property type="match status" value="1"/>
</dbReference>
<evidence type="ECO:0000313" key="1">
    <source>
        <dbReference type="EMBL" id="SDP25605.1"/>
    </source>
</evidence>
<dbReference type="RefSeq" id="WP_093788050.1">
    <property type="nucleotide sequence ID" value="NZ_FNIE01000021.1"/>
</dbReference>
<keyword evidence="2" id="KW-1185">Reference proteome</keyword>
<protein>
    <submittedName>
        <fullName evidence="1">Gas vesicle synthesis protein GvpO</fullName>
    </submittedName>
</protein>
<proteinExistence type="predicted"/>